<dbReference type="InterPro" id="IPR036680">
    <property type="entry name" value="SPOR-like_sf"/>
</dbReference>
<keyword evidence="2" id="KW-1133">Transmembrane helix</keyword>
<feature type="region of interest" description="Disordered" evidence="1">
    <location>
        <begin position="1"/>
        <end position="21"/>
    </location>
</feature>
<feature type="transmembrane region" description="Helical" evidence="2">
    <location>
        <begin position="26"/>
        <end position="48"/>
    </location>
</feature>
<reference evidence="4 5" key="1">
    <citation type="submission" date="2020-06" db="EMBL/GenBank/DDBJ databases">
        <title>Frischella cerana isolated from Apis cerana gut homogenate.</title>
        <authorList>
            <person name="Wolter L.A."/>
            <person name="Suenami S."/>
            <person name="Miyazaki R."/>
        </authorList>
    </citation>
    <scope>NUCLEOTIDE SEQUENCE [LARGE SCALE GENOMIC DNA]</scope>
    <source>
        <strain evidence="4 5">Ac13</strain>
    </source>
</reference>
<feature type="domain" description="SPOR" evidence="3">
    <location>
        <begin position="127"/>
        <end position="201"/>
    </location>
</feature>
<comment type="caution">
    <text evidence="4">The sequence shown here is derived from an EMBL/GenBank/DDBJ whole genome shotgun (WGS) entry which is preliminary data.</text>
</comment>
<keyword evidence="2" id="KW-0472">Membrane</keyword>
<feature type="compositionally biased region" description="Basic residues" evidence="1">
    <location>
        <begin position="9"/>
        <end position="21"/>
    </location>
</feature>
<dbReference type="EMBL" id="JABURY010000021">
    <property type="protein sequence ID" value="MBC9131924.1"/>
    <property type="molecule type" value="Genomic_DNA"/>
</dbReference>
<proteinExistence type="predicted"/>
<name>A0ABR7R0D8_9GAMM</name>
<dbReference type="PROSITE" id="PS51724">
    <property type="entry name" value="SPOR"/>
    <property type="match status" value="1"/>
</dbReference>
<evidence type="ECO:0000313" key="5">
    <source>
        <dbReference type="Proteomes" id="UP000651208"/>
    </source>
</evidence>
<dbReference type="PANTHER" id="PTHR38687:SF2">
    <property type="entry name" value="CELL DIVISION PROTEIN FTSN"/>
    <property type="match status" value="1"/>
</dbReference>
<keyword evidence="5" id="KW-1185">Reference proteome</keyword>
<dbReference type="InterPro" id="IPR007730">
    <property type="entry name" value="SPOR-like_dom"/>
</dbReference>
<organism evidence="4 5">
    <name type="scientific">Frischella japonica</name>
    <dbReference type="NCBI Taxonomy" id="2741544"/>
    <lineage>
        <taxon>Bacteria</taxon>
        <taxon>Pseudomonadati</taxon>
        <taxon>Pseudomonadota</taxon>
        <taxon>Gammaproteobacteria</taxon>
        <taxon>Orbales</taxon>
        <taxon>Orbaceae</taxon>
        <taxon>Frischella</taxon>
    </lineage>
</organism>
<dbReference type="InterPro" id="IPR052521">
    <property type="entry name" value="Cell_div_SPOR-domain"/>
</dbReference>
<accession>A0ABR7R0D8</accession>
<keyword evidence="2" id="KW-0812">Transmembrane</keyword>
<evidence type="ECO:0000313" key="4">
    <source>
        <dbReference type="EMBL" id="MBC9131924.1"/>
    </source>
</evidence>
<dbReference type="PANTHER" id="PTHR38687">
    <property type="entry name" value="CELL DIVISION PROTEIN DEDD-RELATED"/>
    <property type="match status" value="1"/>
</dbReference>
<dbReference type="SUPFAM" id="SSF110997">
    <property type="entry name" value="Sporulation related repeat"/>
    <property type="match status" value="1"/>
</dbReference>
<evidence type="ECO:0000256" key="2">
    <source>
        <dbReference type="SAM" id="Phobius"/>
    </source>
</evidence>
<gene>
    <name evidence="4" type="ORF">FcAc13_11495</name>
</gene>
<dbReference type="Proteomes" id="UP000651208">
    <property type="component" value="Unassembled WGS sequence"/>
</dbReference>
<dbReference type="Gene3D" id="3.30.70.1070">
    <property type="entry name" value="Sporulation related repeat"/>
    <property type="match status" value="1"/>
</dbReference>
<dbReference type="Pfam" id="PF05036">
    <property type="entry name" value="SPOR"/>
    <property type="match status" value="1"/>
</dbReference>
<dbReference type="RefSeq" id="WP_187756358.1">
    <property type="nucleotide sequence ID" value="NZ_JABURY010000021.1"/>
</dbReference>
<sequence>MAQRDYVKKSTRKKSKAKSSNKSRKIPNILVVLVSLLVILFVAILYFVSSNNSNKPTPPIKKITEKPQFTLPSKPEERWTYLKELEKAENHQLSIQQQQIKQQQNQERQQILDHFINDSANMITNPATQLNNWILQCGAFKDKDNAETAKAKLAMFGVTATIVNDKLYRVMVDGSYSKTEAESIKTRLESNGISDCILSPK</sequence>
<evidence type="ECO:0000256" key="1">
    <source>
        <dbReference type="SAM" id="MobiDB-lite"/>
    </source>
</evidence>
<evidence type="ECO:0000259" key="3">
    <source>
        <dbReference type="PROSITE" id="PS51724"/>
    </source>
</evidence>
<protein>
    <submittedName>
        <fullName evidence="4">SPOR domain-containing protein</fullName>
    </submittedName>
</protein>